<dbReference type="AlphaFoldDB" id="A0A7J9N0P4"/>
<proteinExistence type="predicted"/>
<reference evidence="1 2" key="1">
    <citation type="journal article" date="2019" name="Genome Biol. Evol.">
        <title>Insights into the evolution of the New World diploid cottons (Gossypium, subgenus Houzingenia) based on genome sequencing.</title>
        <authorList>
            <person name="Grover C.E."/>
            <person name="Arick M.A. 2nd"/>
            <person name="Thrash A."/>
            <person name="Conover J.L."/>
            <person name="Sanders W.S."/>
            <person name="Peterson D.G."/>
            <person name="Frelichowski J.E."/>
            <person name="Scheffler J.A."/>
            <person name="Scheffler B.E."/>
            <person name="Wendel J.F."/>
        </authorList>
    </citation>
    <scope>NUCLEOTIDE SEQUENCE [LARGE SCALE GENOMIC DNA]</scope>
    <source>
        <strain evidence="1">1</strain>
        <tissue evidence="1">Leaf</tissue>
    </source>
</reference>
<accession>A0A7J9N0P4</accession>
<sequence>MTITKSTYVNCIWIGRDSGHTPSKCGKITIFIIDRGEAATIACPKGTTWPFKSKKKGRQRKLINEAKTFTRPIINTHTITRPSNSTDTVT</sequence>
<comment type="caution">
    <text evidence="1">The sequence shown here is derived from an EMBL/GenBank/DDBJ whole genome shotgun (WGS) entry which is preliminary data.</text>
</comment>
<dbReference type="Proteomes" id="UP000593576">
    <property type="component" value="Unassembled WGS sequence"/>
</dbReference>
<name>A0A7J9N0P4_GOSSC</name>
<evidence type="ECO:0000313" key="2">
    <source>
        <dbReference type="Proteomes" id="UP000593576"/>
    </source>
</evidence>
<keyword evidence="2" id="KW-1185">Reference proteome</keyword>
<organism evidence="1 2">
    <name type="scientific">Gossypium schwendimanii</name>
    <name type="common">Cotton</name>
    <dbReference type="NCBI Taxonomy" id="34291"/>
    <lineage>
        <taxon>Eukaryota</taxon>
        <taxon>Viridiplantae</taxon>
        <taxon>Streptophyta</taxon>
        <taxon>Embryophyta</taxon>
        <taxon>Tracheophyta</taxon>
        <taxon>Spermatophyta</taxon>
        <taxon>Magnoliopsida</taxon>
        <taxon>eudicotyledons</taxon>
        <taxon>Gunneridae</taxon>
        <taxon>Pentapetalae</taxon>
        <taxon>rosids</taxon>
        <taxon>malvids</taxon>
        <taxon>Malvales</taxon>
        <taxon>Malvaceae</taxon>
        <taxon>Malvoideae</taxon>
        <taxon>Gossypium</taxon>
    </lineage>
</organism>
<dbReference type="OrthoDB" id="996079at2759"/>
<dbReference type="EMBL" id="JABFAF010266120">
    <property type="protein sequence ID" value="MBA0876808.1"/>
    <property type="molecule type" value="Genomic_DNA"/>
</dbReference>
<protein>
    <submittedName>
        <fullName evidence="1">Uncharacterized protein</fullName>
    </submittedName>
</protein>
<gene>
    <name evidence="1" type="ORF">Goshw_012781</name>
</gene>
<evidence type="ECO:0000313" key="1">
    <source>
        <dbReference type="EMBL" id="MBA0876808.1"/>
    </source>
</evidence>